<evidence type="ECO:0000313" key="3">
    <source>
        <dbReference type="EMBL" id="RRD91839.1"/>
    </source>
</evidence>
<dbReference type="CDD" id="cd08023">
    <property type="entry name" value="GH16_laminarinase_like"/>
    <property type="match status" value="1"/>
</dbReference>
<dbReference type="Pfam" id="PF00722">
    <property type="entry name" value="Glyco_hydro_16"/>
    <property type="match status" value="1"/>
</dbReference>
<dbReference type="PANTHER" id="PTHR10963">
    <property type="entry name" value="GLYCOSYL HYDROLASE-RELATED"/>
    <property type="match status" value="1"/>
</dbReference>
<dbReference type="Gene3D" id="2.60.40.10">
    <property type="entry name" value="Immunoglobulins"/>
    <property type="match status" value="1"/>
</dbReference>
<evidence type="ECO:0000256" key="1">
    <source>
        <dbReference type="ARBA" id="ARBA00006865"/>
    </source>
</evidence>
<evidence type="ECO:0000259" key="2">
    <source>
        <dbReference type="PROSITE" id="PS51762"/>
    </source>
</evidence>
<dbReference type="InterPro" id="IPR050546">
    <property type="entry name" value="Glycosyl_Hydrlase_16"/>
</dbReference>
<dbReference type="InterPro" id="IPR013320">
    <property type="entry name" value="ConA-like_dom_sf"/>
</dbReference>
<proteinExistence type="inferred from homology"/>
<accession>A0A3P2A8Q5</accession>
<dbReference type="Gene3D" id="2.60.120.200">
    <property type="match status" value="1"/>
</dbReference>
<comment type="similarity">
    <text evidence="1">Belongs to the glycosyl hydrolase 16 family.</text>
</comment>
<keyword evidence="3" id="KW-0378">Hydrolase</keyword>
<dbReference type="EMBL" id="RQYF01000021">
    <property type="protein sequence ID" value="RRD91839.1"/>
    <property type="molecule type" value="Genomic_DNA"/>
</dbReference>
<comment type="caution">
    <text evidence="3">The sequence shown here is derived from an EMBL/GenBank/DDBJ whole genome shotgun (WGS) entry which is preliminary data.</text>
</comment>
<reference evidence="3 4" key="1">
    <citation type="submission" date="2018-11" db="EMBL/GenBank/DDBJ databases">
        <title>Genomes From Bacteria Associated with the Canine Oral Cavity: a Test Case for Automated Genome-Based Taxonomic Assignment.</title>
        <authorList>
            <person name="Coil D.A."/>
            <person name="Jospin G."/>
            <person name="Darling A.E."/>
            <person name="Wallis C."/>
            <person name="Davis I.J."/>
            <person name="Harris S."/>
            <person name="Eisen J.A."/>
            <person name="Holcombe L.J."/>
            <person name="O'Flynn C."/>
        </authorList>
    </citation>
    <scope>NUCLEOTIDE SEQUENCE [LARGE SCALE GENOMIC DNA]</scope>
    <source>
        <strain evidence="3 4">OH1047_COT-310</strain>
    </source>
</reference>
<organism evidence="3 4">
    <name type="scientific">Prevotella heparinolytica</name>
    <dbReference type="NCBI Taxonomy" id="28113"/>
    <lineage>
        <taxon>Bacteria</taxon>
        <taxon>Pseudomonadati</taxon>
        <taxon>Bacteroidota</taxon>
        <taxon>Bacteroidia</taxon>
        <taxon>Bacteroidales</taxon>
        <taxon>Bacteroidaceae</taxon>
        <taxon>Bacteroides</taxon>
    </lineage>
</organism>
<dbReference type="InterPro" id="IPR000757">
    <property type="entry name" value="Beta-glucanase-like"/>
</dbReference>
<name>A0A3P2A8Q5_9BACE</name>
<dbReference type="PROSITE" id="PS51762">
    <property type="entry name" value="GH16_2"/>
    <property type="match status" value="1"/>
</dbReference>
<dbReference type="SUPFAM" id="SSF49899">
    <property type="entry name" value="Concanavalin A-like lectins/glucanases"/>
    <property type="match status" value="1"/>
</dbReference>
<dbReference type="InterPro" id="IPR013783">
    <property type="entry name" value="Ig-like_fold"/>
</dbReference>
<feature type="domain" description="GH16" evidence="2">
    <location>
        <begin position="121"/>
        <end position="375"/>
    </location>
</feature>
<dbReference type="GO" id="GO:0004553">
    <property type="term" value="F:hydrolase activity, hydrolyzing O-glycosyl compounds"/>
    <property type="evidence" value="ECO:0007669"/>
    <property type="project" value="InterPro"/>
</dbReference>
<protein>
    <submittedName>
        <fullName evidence="3">Glycosyl hydrolase family protein</fullName>
    </submittedName>
</protein>
<dbReference type="GO" id="GO:0005975">
    <property type="term" value="P:carbohydrate metabolic process"/>
    <property type="evidence" value="ECO:0007669"/>
    <property type="project" value="InterPro"/>
</dbReference>
<dbReference type="AlphaFoldDB" id="A0A3P2A8Q5"/>
<dbReference type="CDD" id="cd14948">
    <property type="entry name" value="BACON"/>
    <property type="match status" value="1"/>
</dbReference>
<evidence type="ECO:0000313" key="4">
    <source>
        <dbReference type="Proteomes" id="UP000279562"/>
    </source>
</evidence>
<dbReference type="PROSITE" id="PS51257">
    <property type="entry name" value="PROKAR_LIPOPROTEIN"/>
    <property type="match status" value="1"/>
</dbReference>
<dbReference type="InterPro" id="IPR024361">
    <property type="entry name" value="BACON"/>
</dbReference>
<keyword evidence="4" id="KW-1185">Reference proteome</keyword>
<gene>
    <name evidence="3" type="ORF">EII33_06410</name>
</gene>
<dbReference type="Proteomes" id="UP000279562">
    <property type="component" value="Unassembled WGS sequence"/>
</dbReference>
<dbReference type="PANTHER" id="PTHR10963:SF55">
    <property type="entry name" value="GLYCOSIDE HYDROLASE FAMILY 16 PROTEIN"/>
    <property type="match status" value="1"/>
</dbReference>
<sequence>MMKNMIGLWMVPWMILVGCGDDKQPANVPSADDGVIEVSPADLEFMAAGEEKTLIIKSGSPWKVTTDGQTWYSLSVASGYTGETAVKISAGRNNLDIERAALLSFTSGKGAKKEYRFKQMKGEPENYVPEGYSLVWQDEFEEPRLSGGKPALPNTTEWWYEVAAPGWVNNELQRYVADGVLGQDTCAMISDGTLKIIARKKGGEVISARINTLKAWKYGYFEARLKLPKGKGTWPAFWMMPKNFSAWPDDGEIDIMEEVGYRPNWVSSSIHCKAYYHSIGTQKTGEQYIPTAESDFHVYAVEWTEDYIKGFVNGKCHFTFNNDKTGNKKTWPFNVPFYLKLNLAWGGDWGGAEGVDEAALPATYEIDYVRVFQKK</sequence>